<organism evidence="9 10">
    <name type="scientific">Serendipita vermifera MAFF 305830</name>
    <dbReference type="NCBI Taxonomy" id="933852"/>
    <lineage>
        <taxon>Eukaryota</taxon>
        <taxon>Fungi</taxon>
        <taxon>Dikarya</taxon>
        <taxon>Basidiomycota</taxon>
        <taxon>Agaricomycotina</taxon>
        <taxon>Agaricomycetes</taxon>
        <taxon>Sebacinales</taxon>
        <taxon>Serendipitaceae</taxon>
        <taxon>Serendipita</taxon>
    </lineage>
</organism>
<dbReference type="PANTHER" id="PTHR10165">
    <property type="entry name" value="LIPID PHOSPHATE PHOSPHATASE"/>
    <property type="match status" value="1"/>
</dbReference>
<dbReference type="GO" id="GO:0006644">
    <property type="term" value="P:phospholipid metabolic process"/>
    <property type="evidence" value="ECO:0007669"/>
    <property type="project" value="InterPro"/>
</dbReference>
<feature type="region of interest" description="Disordered" evidence="6">
    <location>
        <begin position="284"/>
        <end position="355"/>
    </location>
</feature>
<dbReference type="OrthoDB" id="10030083at2759"/>
<dbReference type="GO" id="GO:0016020">
    <property type="term" value="C:membrane"/>
    <property type="evidence" value="ECO:0007669"/>
    <property type="project" value="UniProtKB-SubCell"/>
</dbReference>
<dbReference type="CDD" id="cd03390">
    <property type="entry name" value="PAP2_containing_1_like"/>
    <property type="match status" value="1"/>
</dbReference>
<evidence type="ECO:0000256" key="4">
    <source>
        <dbReference type="ARBA" id="ARBA00022989"/>
    </source>
</evidence>
<evidence type="ECO:0000313" key="10">
    <source>
        <dbReference type="Proteomes" id="UP000054097"/>
    </source>
</evidence>
<dbReference type="InterPro" id="IPR000326">
    <property type="entry name" value="PAP2/HPO"/>
</dbReference>
<dbReference type="AlphaFoldDB" id="A0A0C3AY63"/>
<name>A0A0C3AY63_SERVB</name>
<dbReference type="InterPro" id="IPR043216">
    <property type="entry name" value="PAP-like"/>
</dbReference>
<evidence type="ECO:0000256" key="2">
    <source>
        <dbReference type="ARBA" id="ARBA00008816"/>
    </source>
</evidence>
<keyword evidence="3 7" id="KW-0812">Transmembrane</keyword>
<dbReference type="PANTHER" id="PTHR10165:SF154">
    <property type="entry name" value="PAP2 DOMAIN PROTEIN (AFU_ORTHOLOGUE AFUA_1G09730)"/>
    <property type="match status" value="1"/>
</dbReference>
<dbReference type="Proteomes" id="UP000054097">
    <property type="component" value="Unassembled WGS sequence"/>
</dbReference>
<evidence type="ECO:0000256" key="3">
    <source>
        <dbReference type="ARBA" id="ARBA00022692"/>
    </source>
</evidence>
<dbReference type="InterPro" id="IPR036938">
    <property type="entry name" value="PAP2/HPO_sf"/>
</dbReference>
<evidence type="ECO:0000256" key="6">
    <source>
        <dbReference type="SAM" id="MobiDB-lite"/>
    </source>
</evidence>
<feature type="compositionally biased region" description="Polar residues" evidence="6">
    <location>
        <begin position="293"/>
        <end position="319"/>
    </location>
</feature>
<accession>A0A0C3AY63</accession>
<dbReference type="Gene3D" id="1.20.144.10">
    <property type="entry name" value="Phosphatidic acid phosphatase type 2/haloperoxidase"/>
    <property type="match status" value="1"/>
</dbReference>
<protein>
    <recommendedName>
        <fullName evidence="8">Phosphatidic acid phosphatase type 2/haloperoxidase domain-containing protein</fullName>
    </recommendedName>
</protein>
<comment type="subcellular location">
    <subcellularLocation>
        <location evidence="1">Membrane</location>
        <topology evidence="1">Multi-pass membrane protein</topology>
    </subcellularLocation>
</comment>
<evidence type="ECO:0000256" key="1">
    <source>
        <dbReference type="ARBA" id="ARBA00004141"/>
    </source>
</evidence>
<sequence>MNLSSNAKRIWEIIKTCSDWILLIALEVACQFIGDRKPFEQLFSVLDPTISFPMAAHERVPGSILYVYCFGIPAASVLIVSMAFGPGDLKRRAKLLNWGLLGVGVSVIVAQLFTEVVKFIVGRPRPDFLSRCQPDAARAQAAFTATAVALFDSSICTSTDASVINDGFRSFPSGHSSMSFAGLTYLALYLAGRFRLFAPHSPHGKHLYAYFITAAPILVASFITTSRVSDFRHRGTDVLGGASLGVFFAIVGYRYYFPWPNSQFAGIPWMTIRQEEERGIPIALGGPGKLHQYSPSTTRLPLLPTSQDARSVAQASQGAPTPYSDVGGNPMEMHPISNTNTYSAPPPHTMPGGSH</sequence>
<dbReference type="HOGENOM" id="CLU_021458_6_1_1"/>
<feature type="transmembrane region" description="Helical" evidence="7">
    <location>
        <begin position="64"/>
        <end position="84"/>
    </location>
</feature>
<dbReference type="EMBL" id="KN824288">
    <property type="protein sequence ID" value="KIM29485.1"/>
    <property type="molecule type" value="Genomic_DNA"/>
</dbReference>
<keyword evidence="4 7" id="KW-1133">Transmembrane helix</keyword>
<dbReference type="SUPFAM" id="SSF48317">
    <property type="entry name" value="Acid phosphatase/Vanadium-dependent haloperoxidase"/>
    <property type="match status" value="1"/>
</dbReference>
<evidence type="ECO:0000313" key="9">
    <source>
        <dbReference type="EMBL" id="KIM29485.1"/>
    </source>
</evidence>
<feature type="transmembrane region" description="Helical" evidence="7">
    <location>
        <begin position="96"/>
        <end position="121"/>
    </location>
</feature>
<dbReference type="GO" id="GO:0008195">
    <property type="term" value="F:phosphatidate phosphatase activity"/>
    <property type="evidence" value="ECO:0007669"/>
    <property type="project" value="TreeGrafter"/>
</dbReference>
<feature type="transmembrane region" description="Helical" evidence="7">
    <location>
        <begin position="208"/>
        <end position="226"/>
    </location>
</feature>
<proteinExistence type="inferred from homology"/>
<dbReference type="Pfam" id="PF01569">
    <property type="entry name" value="PAP2"/>
    <property type="match status" value="1"/>
</dbReference>
<keyword evidence="5 7" id="KW-0472">Membrane</keyword>
<keyword evidence="10" id="KW-1185">Reference proteome</keyword>
<reference evidence="9 10" key="1">
    <citation type="submission" date="2014-04" db="EMBL/GenBank/DDBJ databases">
        <authorList>
            <consortium name="DOE Joint Genome Institute"/>
            <person name="Kuo A."/>
            <person name="Zuccaro A."/>
            <person name="Kohler A."/>
            <person name="Nagy L.G."/>
            <person name="Floudas D."/>
            <person name="Copeland A."/>
            <person name="Barry K.W."/>
            <person name="Cichocki N."/>
            <person name="Veneault-Fourrey C."/>
            <person name="LaButti K."/>
            <person name="Lindquist E.A."/>
            <person name="Lipzen A."/>
            <person name="Lundell T."/>
            <person name="Morin E."/>
            <person name="Murat C."/>
            <person name="Sun H."/>
            <person name="Tunlid A."/>
            <person name="Henrissat B."/>
            <person name="Grigoriev I.V."/>
            <person name="Hibbett D.S."/>
            <person name="Martin F."/>
            <person name="Nordberg H.P."/>
            <person name="Cantor M.N."/>
            <person name="Hua S.X."/>
        </authorList>
    </citation>
    <scope>NUCLEOTIDE SEQUENCE [LARGE SCALE GENOMIC DNA]</scope>
    <source>
        <strain evidence="9 10">MAFF 305830</strain>
    </source>
</reference>
<reference evidence="10" key="2">
    <citation type="submission" date="2015-01" db="EMBL/GenBank/DDBJ databases">
        <title>Evolutionary Origins and Diversification of the Mycorrhizal Mutualists.</title>
        <authorList>
            <consortium name="DOE Joint Genome Institute"/>
            <consortium name="Mycorrhizal Genomics Consortium"/>
            <person name="Kohler A."/>
            <person name="Kuo A."/>
            <person name="Nagy L.G."/>
            <person name="Floudas D."/>
            <person name="Copeland A."/>
            <person name="Barry K.W."/>
            <person name="Cichocki N."/>
            <person name="Veneault-Fourrey C."/>
            <person name="LaButti K."/>
            <person name="Lindquist E.A."/>
            <person name="Lipzen A."/>
            <person name="Lundell T."/>
            <person name="Morin E."/>
            <person name="Murat C."/>
            <person name="Riley R."/>
            <person name="Ohm R."/>
            <person name="Sun H."/>
            <person name="Tunlid A."/>
            <person name="Henrissat B."/>
            <person name="Grigoriev I.V."/>
            <person name="Hibbett D.S."/>
            <person name="Martin F."/>
        </authorList>
    </citation>
    <scope>NUCLEOTIDE SEQUENCE [LARGE SCALE GENOMIC DNA]</scope>
    <source>
        <strain evidence="10">MAFF 305830</strain>
    </source>
</reference>
<feature type="domain" description="Phosphatidic acid phosphatase type 2/haloperoxidase" evidence="8">
    <location>
        <begin position="100"/>
        <end position="253"/>
    </location>
</feature>
<comment type="similarity">
    <text evidence="2">Belongs to the PA-phosphatase related phosphoesterase family.</text>
</comment>
<feature type="transmembrane region" description="Helical" evidence="7">
    <location>
        <begin position="178"/>
        <end position="196"/>
    </location>
</feature>
<evidence type="ECO:0000256" key="5">
    <source>
        <dbReference type="ARBA" id="ARBA00023136"/>
    </source>
</evidence>
<evidence type="ECO:0000259" key="8">
    <source>
        <dbReference type="SMART" id="SM00014"/>
    </source>
</evidence>
<evidence type="ECO:0000256" key="7">
    <source>
        <dbReference type="SAM" id="Phobius"/>
    </source>
</evidence>
<dbReference type="SMART" id="SM00014">
    <property type="entry name" value="acidPPc"/>
    <property type="match status" value="1"/>
</dbReference>
<dbReference type="GO" id="GO:0046839">
    <property type="term" value="P:phospholipid dephosphorylation"/>
    <property type="evidence" value="ECO:0007669"/>
    <property type="project" value="TreeGrafter"/>
</dbReference>
<gene>
    <name evidence="9" type="ORF">M408DRAFT_328740</name>
</gene>
<feature type="transmembrane region" description="Helical" evidence="7">
    <location>
        <begin position="238"/>
        <end position="257"/>
    </location>
</feature>
<dbReference type="STRING" id="933852.A0A0C3AY63"/>